<dbReference type="Proteomes" id="UP000515125">
    <property type="component" value="Unplaced"/>
</dbReference>
<accession>A0A6P6RWF4</accession>
<evidence type="ECO:0000313" key="2">
    <source>
        <dbReference type="RefSeq" id="XP_026192233.1"/>
    </source>
</evidence>
<dbReference type="PANTHER" id="PTHR20875">
    <property type="entry name" value="EF-HAND CALCIUM-BINDING DOMAIN-CONTAINING PROTEIN 6-RELATED"/>
    <property type="match status" value="1"/>
</dbReference>
<protein>
    <submittedName>
        <fullName evidence="2">Uncharacterized protein LOC34621494</fullName>
    </submittedName>
</protein>
<organism evidence="1 2">
    <name type="scientific">Cyclospora cayetanensis</name>
    <dbReference type="NCBI Taxonomy" id="88456"/>
    <lineage>
        <taxon>Eukaryota</taxon>
        <taxon>Sar</taxon>
        <taxon>Alveolata</taxon>
        <taxon>Apicomplexa</taxon>
        <taxon>Conoidasida</taxon>
        <taxon>Coccidia</taxon>
        <taxon>Eucoccidiorida</taxon>
        <taxon>Eimeriorina</taxon>
        <taxon>Eimeriidae</taxon>
        <taxon>Cyclospora</taxon>
    </lineage>
</organism>
<evidence type="ECO:0000313" key="1">
    <source>
        <dbReference type="Proteomes" id="UP000515125"/>
    </source>
</evidence>
<dbReference type="InterPro" id="IPR011992">
    <property type="entry name" value="EF-hand-dom_pair"/>
</dbReference>
<dbReference type="GeneID" id="34621494"/>
<reference evidence="2" key="1">
    <citation type="submission" date="2025-08" db="UniProtKB">
        <authorList>
            <consortium name="RefSeq"/>
        </authorList>
    </citation>
    <scope>IDENTIFICATION</scope>
</reference>
<sequence length="257" mass="29696">MNHKLAAATGLPGQLPLRESFRDFDSLRRGVCSRAQAESVFISALKIQLDESDWRSLFQQFLRPDGMFAYDSLCRHIESKLGNPVCVHSSTQTHFEELEAEHYPVRVVPVPTPSELRIAQEDKASMTPEELVRLTTLKNRLKCQVQQTRKIMLPTFHDFDKRRTQHVTRWQLWRILGMLDLPVTEEELDLLCLWLCDKGNLQEVAYRPLLAVLDPPAKEPLQEETIQEGLKESIYYKNGKIVPLAESMKKNQESIQK</sequence>
<name>A0A6P6RWF4_9EIME</name>
<dbReference type="InterPro" id="IPR052603">
    <property type="entry name" value="EFCB6"/>
</dbReference>
<gene>
    <name evidence="2" type="primary">LOC34621494</name>
</gene>
<dbReference type="Gene3D" id="1.10.238.10">
    <property type="entry name" value="EF-hand"/>
    <property type="match status" value="1"/>
</dbReference>
<dbReference type="RefSeq" id="XP_026192233.1">
    <property type="nucleotide sequence ID" value="XM_026336448.1"/>
</dbReference>
<dbReference type="PANTHER" id="PTHR20875:SF0">
    <property type="entry name" value="GH12158P"/>
    <property type="match status" value="1"/>
</dbReference>
<proteinExistence type="predicted"/>
<dbReference type="SUPFAM" id="SSF47473">
    <property type="entry name" value="EF-hand"/>
    <property type="match status" value="1"/>
</dbReference>
<dbReference type="OrthoDB" id="187808at2759"/>
<keyword evidence="1" id="KW-1185">Reference proteome</keyword>
<dbReference type="AlphaFoldDB" id="A0A6P6RWF4"/>